<keyword evidence="2" id="KW-0808">Transferase</keyword>
<evidence type="ECO:0000259" key="4">
    <source>
        <dbReference type="Pfam" id="PF08100"/>
    </source>
</evidence>
<organism evidence="5 6">
    <name type="scientific">Dillenia turbinata</name>
    <dbReference type="NCBI Taxonomy" id="194707"/>
    <lineage>
        <taxon>Eukaryota</taxon>
        <taxon>Viridiplantae</taxon>
        <taxon>Streptophyta</taxon>
        <taxon>Embryophyta</taxon>
        <taxon>Tracheophyta</taxon>
        <taxon>Spermatophyta</taxon>
        <taxon>Magnoliopsida</taxon>
        <taxon>eudicotyledons</taxon>
        <taxon>Gunneridae</taxon>
        <taxon>Pentapetalae</taxon>
        <taxon>Dilleniales</taxon>
        <taxon>Dilleniaceae</taxon>
        <taxon>Dillenia</taxon>
    </lineage>
</organism>
<dbReference type="GO" id="GO:0046983">
    <property type="term" value="F:protein dimerization activity"/>
    <property type="evidence" value="ECO:0007669"/>
    <property type="project" value="InterPro"/>
</dbReference>
<dbReference type="GO" id="GO:0032259">
    <property type="term" value="P:methylation"/>
    <property type="evidence" value="ECO:0007669"/>
    <property type="project" value="UniProtKB-KW"/>
</dbReference>
<evidence type="ECO:0000256" key="1">
    <source>
        <dbReference type="ARBA" id="ARBA00022603"/>
    </source>
</evidence>
<keyword evidence="6" id="KW-1185">Reference proteome</keyword>
<gene>
    <name evidence="5" type="ORF">RJ641_026124</name>
</gene>
<accession>A0AAN8WB09</accession>
<dbReference type="InterPro" id="IPR012967">
    <property type="entry name" value="COMT_dimerisation"/>
</dbReference>
<dbReference type="AlphaFoldDB" id="A0AAN8WB09"/>
<dbReference type="InterPro" id="IPR029063">
    <property type="entry name" value="SAM-dependent_MTases_sf"/>
</dbReference>
<dbReference type="Proteomes" id="UP001370490">
    <property type="component" value="Unassembled WGS sequence"/>
</dbReference>
<evidence type="ECO:0000256" key="2">
    <source>
        <dbReference type="ARBA" id="ARBA00022679"/>
    </source>
</evidence>
<dbReference type="GO" id="GO:0008168">
    <property type="term" value="F:methyltransferase activity"/>
    <property type="evidence" value="ECO:0007669"/>
    <property type="project" value="UniProtKB-KW"/>
</dbReference>
<dbReference type="Gene3D" id="3.40.50.150">
    <property type="entry name" value="Vaccinia Virus protein VP39"/>
    <property type="match status" value="1"/>
</dbReference>
<evidence type="ECO:0000313" key="5">
    <source>
        <dbReference type="EMBL" id="KAK6945022.1"/>
    </source>
</evidence>
<evidence type="ECO:0000256" key="3">
    <source>
        <dbReference type="ARBA" id="ARBA00022691"/>
    </source>
</evidence>
<dbReference type="InterPro" id="IPR036388">
    <property type="entry name" value="WH-like_DNA-bd_sf"/>
</dbReference>
<keyword evidence="3" id="KW-0949">S-adenosyl-L-methionine</keyword>
<dbReference type="EMBL" id="JBAMMX010000003">
    <property type="protein sequence ID" value="KAK6945022.1"/>
    <property type="molecule type" value="Genomic_DNA"/>
</dbReference>
<protein>
    <submittedName>
        <fullName evidence="5">Plant methyltransferase dimerization</fullName>
    </submittedName>
</protein>
<reference evidence="5 6" key="1">
    <citation type="submission" date="2023-12" db="EMBL/GenBank/DDBJ databases">
        <title>A high-quality genome assembly for Dillenia turbinata (Dilleniales).</title>
        <authorList>
            <person name="Chanderbali A."/>
        </authorList>
    </citation>
    <scope>NUCLEOTIDE SEQUENCE [LARGE SCALE GENOMIC DNA]</scope>
    <source>
        <strain evidence="5">LSX21</strain>
        <tissue evidence="5">Leaf</tissue>
    </source>
</reference>
<dbReference type="InterPro" id="IPR016461">
    <property type="entry name" value="COMT-like"/>
</dbReference>
<dbReference type="FunFam" id="1.10.10.10:FF:000357">
    <property type="entry name" value="Caffeic acid 3-O-methyltransferase"/>
    <property type="match status" value="1"/>
</dbReference>
<sequence length="180" mass="19740">MSSRIIPAQSSADAADSEEKQRELQDKAYAMELVNMSAVPMVLSTVIELDILEIIRRAGPNAKLSPAQIASQIPTNKNPQAPMMIDRMLSLLAAFNIVTCDEDATAADGRLYGVAPVAKYFVRNEDGVSLGPLLGLNQDKVFMDSWYKLKDAVLEGGSPFDMVHGKKDAFQYSKSDSRFH</sequence>
<dbReference type="PROSITE" id="PS51683">
    <property type="entry name" value="SAM_OMT_II"/>
    <property type="match status" value="1"/>
</dbReference>
<dbReference type="Pfam" id="PF08100">
    <property type="entry name" value="Dimerisation"/>
    <property type="match status" value="1"/>
</dbReference>
<dbReference type="Gene3D" id="1.10.10.10">
    <property type="entry name" value="Winged helix-like DNA-binding domain superfamily/Winged helix DNA-binding domain"/>
    <property type="match status" value="1"/>
</dbReference>
<proteinExistence type="predicted"/>
<evidence type="ECO:0000313" key="6">
    <source>
        <dbReference type="Proteomes" id="UP001370490"/>
    </source>
</evidence>
<name>A0AAN8WB09_9MAGN</name>
<dbReference type="InterPro" id="IPR036390">
    <property type="entry name" value="WH_DNA-bd_sf"/>
</dbReference>
<keyword evidence="1 5" id="KW-0489">Methyltransferase</keyword>
<feature type="domain" description="O-methyltransferase dimerisation" evidence="4">
    <location>
        <begin position="31"/>
        <end position="123"/>
    </location>
</feature>
<dbReference type="SUPFAM" id="SSF46785">
    <property type="entry name" value="Winged helix' DNA-binding domain"/>
    <property type="match status" value="1"/>
</dbReference>
<comment type="caution">
    <text evidence="5">The sequence shown here is derived from an EMBL/GenBank/DDBJ whole genome shotgun (WGS) entry which is preliminary data.</text>
</comment>
<dbReference type="PANTHER" id="PTHR11746">
    <property type="entry name" value="O-METHYLTRANSFERASE"/>
    <property type="match status" value="1"/>
</dbReference>